<reference evidence="7" key="1">
    <citation type="journal article" date="2019" name="Int. J. Syst. Evol. Microbiol.">
        <title>The Global Catalogue of Microorganisms (GCM) 10K type strain sequencing project: providing services to taxonomists for standard genome sequencing and annotation.</title>
        <authorList>
            <consortium name="The Broad Institute Genomics Platform"/>
            <consortium name="The Broad Institute Genome Sequencing Center for Infectious Disease"/>
            <person name="Wu L."/>
            <person name="Ma J."/>
        </authorList>
    </citation>
    <scope>NUCLEOTIDE SEQUENCE [LARGE SCALE GENOMIC DNA]</scope>
    <source>
        <strain evidence="7">JCM 17591</strain>
    </source>
</reference>
<dbReference type="PANTHER" id="PTHR43343:SF3">
    <property type="entry name" value="PROTEASE DO-LIKE 8, CHLOROPLASTIC"/>
    <property type="match status" value="1"/>
</dbReference>
<dbReference type="PROSITE" id="PS00135">
    <property type="entry name" value="TRYPSIN_SER"/>
    <property type="match status" value="1"/>
</dbReference>
<sequence length="438" mass="43095">MEGMSEINGSEPTQDSPKKEYVKKEYFTKRQTLLVAASTVAAAALGVGCVFGVQDAFGALTGHSAASAQQQYSGQPALGQRGGFGGYGYGSGQSGQGSQQGQTGQSGSSGTNPFDGSAYGQTSGGTTTATAAESKGIVLIDTQLGYQSAEAAGTGLVLTSSGEILTNNHVIEGATSISVDVVSTGKTYTATVVGDDPTDDIAVLQLQGAKGLTTASLDTSHKVTSGESVTGVGNAEGGGSLVAAAGEVTGLDQSITTEAESSAASESLHGLIETNAAIEPGDSGGPLFDSADKVVGIDTAASSGGTPDGYAIPIATALDIAKEIEAGHEGGNIQLGYPAFLGIELGETDAAGQGDLGQQAVSQGAEIAGVVANGPAEEAGLAEGDVITALDSTAITSADVLQTALKSYNPGDQVTVTWTDSSGASHTASVTLTQGPAA</sequence>
<dbReference type="Pfam" id="PF13180">
    <property type="entry name" value="PDZ_2"/>
    <property type="match status" value="1"/>
</dbReference>
<name>A0ABP8A4Y7_9MICO</name>
<organism evidence="6 7">
    <name type="scientific">Gryllotalpicola koreensis</name>
    <dbReference type="NCBI Taxonomy" id="993086"/>
    <lineage>
        <taxon>Bacteria</taxon>
        <taxon>Bacillati</taxon>
        <taxon>Actinomycetota</taxon>
        <taxon>Actinomycetes</taxon>
        <taxon>Micrococcales</taxon>
        <taxon>Microbacteriaceae</taxon>
        <taxon>Gryllotalpicola</taxon>
    </lineage>
</organism>
<proteinExistence type="predicted"/>
<dbReference type="Gene3D" id="2.30.42.10">
    <property type="match status" value="1"/>
</dbReference>
<evidence type="ECO:0000313" key="7">
    <source>
        <dbReference type="Proteomes" id="UP001501079"/>
    </source>
</evidence>
<feature type="region of interest" description="Disordered" evidence="3">
    <location>
        <begin position="83"/>
        <end position="127"/>
    </location>
</feature>
<keyword evidence="4" id="KW-0812">Transmembrane</keyword>
<feature type="transmembrane region" description="Helical" evidence="4">
    <location>
        <begin position="33"/>
        <end position="53"/>
    </location>
</feature>
<keyword evidence="1" id="KW-0645">Protease</keyword>
<dbReference type="EMBL" id="BAABBW010000004">
    <property type="protein sequence ID" value="GAA4177923.1"/>
    <property type="molecule type" value="Genomic_DNA"/>
</dbReference>
<comment type="caution">
    <text evidence="6">The sequence shown here is derived from an EMBL/GenBank/DDBJ whole genome shotgun (WGS) entry which is preliminary data.</text>
</comment>
<protein>
    <recommendedName>
        <fullName evidence="5">PDZ domain-containing protein</fullName>
    </recommendedName>
</protein>
<evidence type="ECO:0000259" key="5">
    <source>
        <dbReference type="PROSITE" id="PS50106"/>
    </source>
</evidence>
<dbReference type="SUPFAM" id="SSF50156">
    <property type="entry name" value="PDZ domain-like"/>
    <property type="match status" value="1"/>
</dbReference>
<dbReference type="InterPro" id="IPR001940">
    <property type="entry name" value="Peptidase_S1C"/>
</dbReference>
<dbReference type="Proteomes" id="UP001501079">
    <property type="component" value="Unassembled WGS sequence"/>
</dbReference>
<keyword evidence="2" id="KW-0378">Hydrolase</keyword>
<dbReference type="InterPro" id="IPR009003">
    <property type="entry name" value="Peptidase_S1_PA"/>
</dbReference>
<dbReference type="SUPFAM" id="SSF50494">
    <property type="entry name" value="Trypsin-like serine proteases"/>
    <property type="match status" value="1"/>
</dbReference>
<dbReference type="Pfam" id="PF13365">
    <property type="entry name" value="Trypsin_2"/>
    <property type="match status" value="1"/>
</dbReference>
<evidence type="ECO:0000313" key="6">
    <source>
        <dbReference type="EMBL" id="GAA4177923.1"/>
    </source>
</evidence>
<evidence type="ECO:0000256" key="3">
    <source>
        <dbReference type="SAM" id="MobiDB-lite"/>
    </source>
</evidence>
<gene>
    <name evidence="6" type="ORF">GCM10022287_27420</name>
</gene>
<dbReference type="PANTHER" id="PTHR43343">
    <property type="entry name" value="PEPTIDASE S12"/>
    <property type="match status" value="1"/>
</dbReference>
<dbReference type="InterPro" id="IPR036034">
    <property type="entry name" value="PDZ_sf"/>
</dbReference>
<dbReference type="Gene3D" id="2.40.10.120">
    <property type="match status" value="1"/>
</dbReference>
<dbReference type="InterPro" id="IPR051201">
    <property type="entry name" value="Chloro_Bact_Ser_Proteases"/>
</dbReference>
<dbReference type="PRINTS" id="PR00834">
    <property type="entry name" value="PROTEASES2C"/>
</dbReference>
<dbReference type="PROSITE" id="PS50106">
    <property type="entry name" value="PDZ"/>
    <property type="match status" value="1"/>
</dbReference>
<dbReference type="SMART" id="SM00228">
    <property type="entry name" value="PDZ"/>
    <property type="match status" value="1"/>
</dbReference>
<evidence type="ECO:0000256" key="4">
    <source>
        <dbReference type="SAM" id="Phobius"/>
    </source>
</evidence>
<dbReference type="InterPro" id="IPR001478">
    <property type="entry name" value="PDZ"/>
</dbReference>
<dbReference type="InterPro" id="IPR033116">
    <property type="entry name" value="TRYPSIN_SER"/>
</dbReference>
<feature type="compositionally biased region" description="Low complexity" evidence="3">
    <location>
        <begin position="96"/>
        <end position="127"/>
    </location>
</feature>
<keyword evidence="7" id="KW-1185">Reference proteome</keyword>
<feature type="domain" description="PDZ" evidence="5">
    <location>
        <begin position="342"/>
        <end position="397"/>
    </location>
</feature>
<keyword evidence="4" id="KW-0472">Membrane</keyword>
<evidence type="ECO:0000256" key="1">
    <source>
        <dbReference type="ARBA" id="ARBA00022670"/>
    </source>
</evidence>
<evidence type="ECO:0000256" key="2">
    <source>
        <dbReference type="ARBA" id="ARBA00022801"/>
    </source>
</evidence>
<keyword evidence="4" id="KW-1133">Transmembrane helix</keyword>
<feature type="compositionally biased region" description="Gly residues" evidence="3">
    <location>
        <begin position="83"/>
        <end position="95"/>
    </location>
</feature>
<accession>A0ABP8A4Y7</accession>